<evidence type="ECO:0000313" key="2">
    <source>
        <dbReference type="Proteomes" id="UP001201812"/>
    </source>
</evidence>
<accession>A0AAD4QZ90</accession>
<keyword evidence="2" id="KW-1185">Reference proteome</keyword>
<dbReference type="AlphaFoldDB" id="A0AAD4QZ90"/>
<comment type="caution">
    <text evidence="1">The sequence shown here is derived from an EMBL/GenBank/DDBJ whole genome shotgun (WGS) entry which is preliminary data.</text>
</comment>
<gene>
    <name evidence="1" type="ORF">DdX_17156</name>
</gene>
<proteinExistence type="predicted"/>
<protein>
    <submittedName>
        <fullName evidence="1">Uncharacterized protein</fullName>
    </submittedName>
</protein>
<dbReference type="EMBL" id="JAKKPZ010000170">
    <property type="protein sequence ID" value="KAI1699701.1"/>
    <property type="molecule type" value="Genomic_DNA"/>
</dbReference>
<reference evidence="1" key="1">
    <citation type="submission" date="2022-01" db="EMBL/GenBank/DDBJ databases">
        <title>Genome Sequence Resource for Two Populations of Ditylenchus destructor, the Migratory Endoparasitic Phytonematode.</title>
        <authorList>
            <person name="Zhang H."/>
            <person name="Lin R."/>
            <person name="Xie B."/>
        </authorList>
    </citation>
    <scope>NUCLEOTIDE SEQUENCE</scope>
    <source>
        <strain evidence="1">BazhouSP</strain>
    </source>
</reference>
<dbReference type="Proteomes" id="UP001201812">
    <property type="component" value="Unassembled WGS sequence"/>
</dbReference>
<organism evidence="1 2">
    <name type="scientific">Ditylenchus destructor</name>
    <dbReference type="NCBI Taxonomy" id="166010"/>
    <lineage>
        <taxon>Eukaryota</taxon>
        <taxon>Metazoa</taxon>
        <taxon>Ecdysozoa</taxon>
        <taxon>Nematoda</taxon>
        <taxon>Chromadorea</taxon>
        <taxon>Rhabditida</taxon>
        <taxon>Tylenchina</taxon>
        <taxon>Tylenchomorpha</taxon>
        <taxon>Sphaerularioidea</taxon>
        <taxon>Anguinidae</taxon>
        <taxon>Anguininae</taxon>
        <taxon>Ditylenchus</taxon>
    </lineage>
</organism>
<name>A0AAD4QZ90_9BILA</name>
<evidence type="ECO:0000313" key="1">
    <source>
        <dbReference type="EMBL" id="KAI1699701.1"/>
    </source>
</evidence>
<sequence>MQRKQSIQWLKNRGCTLQAPENIPAQNALINAKKWSRAWGSNVNICIVASSQEKTLLPKIEKHAPWHHSQLRTQPCTIRDLMRDVQFGKPVMFYAQFNPLRNQYSWDYLAQFLKFIYHPTSYLKQIKMNAVNQKFIDSLKCNSDCFSNEPRYIRCESFSLKGIYKRTNTADFSDSLKWMGRNVRAGTIKIPRVYCSMEQNPEAFDLLANFLLDPSGAKQCASEKMEIQLSEPVAFLNIFIATFLTIPLVESAIPTMTFPYPRRKKHHAHLSTYLIDPEVYSQGANALYEIFNGLNRMRISFYHSLSDYMNVDILF</sequence>